<dbReference type="WBParaSite" id="PSU_v2.g3316.t1">
    <property type="protein sequence ID" value="PSU_v2.g3316.t1"/>
    <property type="gene ID" value="PSU_v2.g3316"/>
</dbReference>
<evidence type="ECO:0000256" key="1">
    <source>
        <dbReference type="SAM" id="MobiDB-lite"/>
    </source>
</evidence>
<reference evidence="3" key="1">
    <citation type="submission" date="2022-11" db="UniProtKB">
        <authorList>
            <consortium name="WormBaseParasite"/>
        </authorList>
    </citation>
    <scope>IDENTIFICATION</scope>
</reference>
<feature type="region of interest" description="Disordered" evidence="1">
    <location>
        <begin position="273"/>
        <end position="293"/>
    </location>
</feature>
<accession>A0A914YZ55</accession>
<name>A0A914YZ55_9BILA</name>
<sequence length="501" mass="56828">MPPKASRNRDRGTAVKFVVPFFGRPTCPKCIQSNVVRDYGSVPDCKKHVVNEHDMDFYLCCKYCNFSCEDMKKMNIHIRSCNARDKEEVKNYNNKGPIPKAAKLRRVPNIVTSQPRPDSRTSSRSPPQQQNSSSAPRTYQRAPRPVSGSPVGQRTRSRSRSISATAPQQPSRQTSREPSAEIVAQTSSPTPQNQQPSLQPIQEEEEVHEVSNMATSLSPSTLNLLDYDDIDEWVTTEASAIQQSSSLLNDADPIMSFERSQINSILDIDLYLSDSSSSSSSPSTKSDNHQPINIDNALEDPLVDYDPTAQNFNTCSSTETFEKLHDNLIIQLQQLQEEIKESKKDQQKEKYDKRPLPVVLNPPEQTMNTDSRRSQSPRTEFMTRRSNKANYNKHSFKSTKNRRTKADYQRIQRLYRVNRKKAFNQIVQDAETKQCEIDEVLVVNHFKKVYAKSDRQPTPPPNVVPEYPTIDDDDKDPLGPAFTASEIQEALNKCSNSSPEI</sequence>
<dbReference type="Proteomes" id="UP000887577">
    <property type="component" value="Unplaced"/>
</dbReference>
<feature type="region of interest" description="Disordered" evidence="1">
    <location>
        <begin position="340"/>
        <end position="385"/>
    </location>
</feature>
<feature type="region of interest" description="Disordered" evidence="1">
    <location>
        <begin position="90"/>
        <end position="215"/>
    </location>
</feature>
<protein>
    <submittedName>
        <fullName evidence="3">C2H2-type domain-containing protein</fullName>
    </submittedName>
</protein>
<proteinExistence type="predicted"/>
<organism evidence="2 3">
    <name type="scientific">Panagrolaimus superbus</name>
    <dbReference type="NCBI Taxonomy" id="310955"/>
    <lineage>
        <taxon>Eukaryota</taxon>
        <taxon>Metazoa</taxon>
        <taxon>Ecdysozoa</taxon>
        <taxon>Nematoda</taxon>
        <taxon>Chromadorea</taxon>
        <taxon>Rhabditida</taxon>
        <taxon>Tylenchina</taxon>
        <taxon>Panagrolaimomorpha</taxon>
        <taxon>Panagrolaimoidea</taxon>
        <taxon>Panagrolaimidae</taxon>
        <taxon>Panagrolaimus</taxon>
    </lineage>
</organism>
<dbReference type="AlphaFoldDB" id="A0A914YZ55"/>
<feature type="compositionally biased region" description="Low complexity" evidence="1">
    <location>
        <begin position="185"/>
        <end position="200"/>
    </location>
</feature>
<feature type="compositionally biased region" description="Low complexity" evidence="1">
    <location>
        <begin position="113"/>
        <end position="137"/>
    </location>
</feature>
<feature type="compositionally biased region" description="Basic and acidic residues" evidence="1">
    <location>
        <begin position="340"/>
        <end position="355"/>
    </location>
</feature>
<feature type="region of interest" description="Disordered" evidence="1">
    <location>
        <begin position="452"/>
        <end position="480"/>
    </location>
</feature>
<feature type="compositionally biased region" description="Low complexity" evidence="1">
    <location>
        <begin position="273"/>
        <end position="283"/>
    </location>
</feature>
<evidence type="ECO:0000313" key="2">
    <source>
        <dbReference type="Proteomes" id="UP000887577"/>
    </source>
</evidence>
<feature type="compositionally biased region" description="Polar residues" evidence="1">
    <location>
        <begin position="363"/>
        <end position="378"/>
    </location>
</feature>
<evidence type="ECO:0000313" key="3">
    <source>
        <dbReference type="WBParaSite" id="PSU_v2.g3316.t1"/>
    </source>
</evidence>
<keyword evidence="2" id="KW-1185">Reference proteome</keyword>